<accession>F0X8J2</accession>
<comment type="subcellular location">
    <subcellularLocation>
        <location evidence="1">Membrane</location>
        <topology evidence="1">Multi-pass membrane protein</topology>
    </subcellularLocation>
</comment>
<name>F0X8J2_GROCL</name>
<dbReference type="HOGENOM" id="CLU_012923_5_1_1"/>
<dbReference type="STRING" id="655863.F0X8J2"/>
<evidence type="ECO:0000256" key="1">
    <source>
        <dbReference type="ARBA" id="ARBA00004141"/>
    </source>
</evidence>
<evidence type="ECO:0000313" key="8">
    <source>
        <dbReference type="Proteomes" id="UP000007796"/>
    </source>
</evidence>
<evidence type="ECO:0000256" key="4">
    <source>
        <dbReference type="ARBA" id="ARBA00023136"/>
    </source>
</evidence>
<keyword evidence="3 6" id="KW-1133">Transmembrane helix</keyword>
<feature type="compositionally biased region" description="Low complexity" evidence="5">
    <location>
        <begin position="458"/>
        <end position="472"/>
    </location>
</feature>
<evidence type="ECO:0000256" key="2">
    <source>
        <dbReference type="ARBA" id="ARBA00022692"/>
    </source>
</evidence>
<evidence type="ECO:0000313" key="7">
    <source>
        <dbReference type="EMBL" id="EFX05444.1"/>
    </source>
</evidence>
<dbReference type="Proteomes" id="UP000007796">
    <property type="component" value="Unassembled WGS sequence"/>
</dbReference>
<feature type="region of interest" description="Disordered" evidence="5">
    <location>
        <begin position="504"/>
        <end position="523"/>
    </location>
</feature>
<dbReference type="SMART" id="SM01417">
    <property type="entry name" value="Solute_trans_a"/>
    <property type="match status" value="1"/>
</dbReference>
<feature type="region of interest" description="Disordered" evidence="5">
    <location>
        <begin position="454"/>
        <end position="489"/>
    </location>
</feature>
<feature type="transmembrane region" description="Helical" evidence="6">
    <location>
        <begin position="34"/>
        <end position="55"/>
    </location>
</feature>
<proteinExistence type="predicted"/>
<gene>
    <name evidence="7" type="ORF">CMQ_3513</name>
</gene>
<sequence length="620" mass="68277">MNLTCNSTLDDLRILPTSEIKIAGPFTFHTLAEVISAACTAIAIAMSTLLIFQHARHYTKPAEQKHIIRILFMVPVYAASSLLSLHYYWNAIYFQVISDCYEAFAISSFFALLCAYIDVDLHEQKNFFRQMRPIKEWVMPVTYFKKFCGGERGPWRTPISGLTWFNIIWIGIYHYCFIRVAMTVTAVVTQYYGRYCESSNNPVFAHVWILVINSVAVTIAMYCVIQFYVQLRTALSDHSPFLKVLAIKLVIFLSFWQSTIISLATSYNIVKASDIIAYPDIKVGITSMLLCVEMAAFSILHLWAFPYRPYMDSAPATFYPVPDPDASYAIPKQNLHQPRSGGFMGLRAIGEALNIWDVAKAFGRGIRWLFVGVRHRRDDVSYQAPYKTPEMDMDELSADHFNGAKQGSVRVAAGGVMAGGIDTAYHPGHHPGLAAMKGTEPLPIATSLRHSRFNTLHRGGSSSSSSGSSGVLREGEGSGPNGTAPGNRRQLSDEAAGLIAYAQPMSTHGPEGSPERYGEARQGGMREAVYRDVVYEEELEQGGYYQDGYAPSGYNRGGYGRGGYNQGGFGRGGHNQGGQVAGGYSRGGYSQGSSGRRGSQARGGQADDSPPPGMRWGEAR</sequence>
<feature type="transmembrane region" description="Helical" evidence="6">
    <location>
        <begin position="241"/>
        <end position="264"/>
    </location>
</feature>
<dbReference type="AlphaFoldDB" id="F0X8J2"/>
<dbReference type="GeneID" id="25976622"/>
<keyword evidence="2 6" id="KW-0812">Transmembrane</keyword>
<dbReference type="RefSeq" id="XP_014174926.1">
    <property type="nucleotide sequence ID" value="XM_014319451.1"/>
</dbReference>
<feature type="transmembrane region" description="Helical" evidence="6">
    <location>
        <begin position="67"/>
        <end position="89"/>
    </location>
</feature>
<evidence type="ECO:0000256" key="3">
    <source>
        <dbReference type="ARBA" id="ARBA00022989"/>
    </source>
</evidence>
<feature type="transmembrane region" description="Helical" evidence="6">
    <location>
        <begin position="172"/>
        <end position="193"/>
    </location>
</feature>
<feature type="transmembrane region" description="Helical" evidence="6">
    <location>
        <begin position="284"/>
        <end position="305"/>
    </location>
</feature>
<feature type="compositionally biased region" description="Gly residues" evidence="5">
    <location>
        <begin position="563"/>
        <end position="590"/>
    </location>
</feature>
<dbReference type="InParanoid" id="F0X8J2"/>
<reference evidence="7 8" key="1">
    <citation type="journal article" date="2011" name="Proc. Natl. Acad. Sci. U.S.A.">
        <title>Genome and transcriptome analyses of the mountain pine beetle-fungal symbiont Grosmannia clavigera, a lodgepole pine pathogen.</title>
        <authorList>
            <person name="DiGuistini S."/>
            <person name="Wang Y."/>
            <person name="Liao N.Y."/>
            <person name="Taylor G."/>
            <person name="Tanguay P."/>
            <person name="Feau N."/>
            <person name="Henrissat B."/>
            <person name="Chan S.K."/>
            <person name="Hesse-Orce U."/>
            <person name="Alamouti S.M."/>
            <person name="Tsui C.K.M."/>
            <person name="Docking R.T."/>
            <person name="Levasseur A."/>
            <person name="Haridas S."/>
            <person name="Robertson G."/>
            <person name="Birol I."/>
            <person name="Holt R.A."/>
            <person name="Marra M.A."/>
            <person name="Hamelin R.C."/>
            <person name="Hirst M."/>
            <person name="Jones S.J.M."/>
            <person name="Bohlmann J."/>
            <person name="Breuil C."/>
        </authorList>
    </citation>
    <scope>NUCLEOTIDE SEQUENCE [LARGE SCALE GENOMIC DNA]</scope>
    <source>
        <strain evidence="8">kw1407 / UAMH 11150</strain>
    </source>
</reference>
<dbReference type="EMBL" id="GL629735">
    <property type="protein sequence ID" value="EFX05444.1"/>
    <property type="molecule type" value="Genomic_DNA"/>
</dbReference>
<organism evidence="8">
    <name type="scientific">Grosmannia clavigera (strain kw1407 / UAMH 11150)</name>
    <name type="common">Blue stain fungus</name>
    <name type="synonym">Graphiocladiella clavigera</name>
    <dbReference type="NCBI Taxonomy" id="655863"/>
    <lineage>
        <taxon>Eukaryota</taxon>
        <taxon>Fungi</taxon>
        <taxon>Dikarya</taxon>
        <taxon>Ascomycota</taxon>
        <taxon>Pezizomycotina</taxon>
        <taxon>Sordariomycetes</taxon>
        <taxon>Sordariomycetidae</taxon>
        <taxon>Ophiostomatales</taxon>
        <taxon>Ophiostomataceae</taxon>
        <taxon>Leptographium</taxon>
    </lineage>
</organism>
<keyword evidence="8" id="KW-1185">Reference proteome</keyword>
<dbReference type="Pfam" id="PF03619">
    <property type="entry name" value="Solute_trans_a"/>
    <property type="match status" value="1"/>
</dbReference>
<dbReference type="eggNOG" id="KOG2641">
    <property type="taxonomic scope" value="Eukaryota"/>
</dbReference>
<evidence type="ECO:0000256" key="5">
    <source>
        <dbReference type="SAM" id="MobiDB-lite"/>
    </source>
</evidence>
<dbReference type="InterPro" id="IPR005178">
    <property type="entry name" value="Ostalpha/TMEM184C"/>
</dbReference>
<evidence type="ECO:0000256" key="6">
    <source>
        <dbReference type="SAM" id="Phobius"/>
    </source>
</evidence>
<protein>
    <submittedName>
        <fullName evidence="7">Duf300 domain containing protein</fullName>
    </submittedName>
</protein>
<dbReference type="PANTHER" id="PTHR23423">
    <property type="entry name" value="ORGANIC SOLUTE TRANSPORTER-RELATED"/>
    <property type="match status" value="1"/>
</dbReference>
<feature type="transmembrane region" description="Helical" evidence="6">
    <location>
        <begin position="205"/>
        <end position="229"/>
    </location>
</feature>
<feature type="region of interest" description="Disordered" evidence="5">
    <location>
        <begin position="563"/>
        <end position="620"/>
    </location>
</feature>
<feature type="compositionally biased region" description="Low complexity" evidence="5">
    <location>
        <begin position="591"/>
        <end position="606"/>
    </location>
</feature>
<keyword evidence="4 6" id="KW-0472">Membrane</keyword>
<dbReference type="GO" id="GO:0016020">
    <property type="term" value="C:membrane"/>
    <property type="evidence" value="ECO:0007669"/>
    <property type="project" value="UniProtKB-SubCell"/>
</dbReference>
<feature type="transmembrane region" description="Helical" evidence="6">
    <location>
        <begin position="101"/>
        <end position="119"/>
    </location>
</feature>
<dbReference type="OrthoDB" id="5348404at2759"/>